<keyword evidence="1" id="KW-1133">Transmembrane helix</keyword>
<gene>
    <name evidence="2" type="ORF">A3L01_05740</name>
</gene>
<evidence type="ECO:0000313" key="2">
    <source>
        <dbReference type="EMBL" id="ASJ04889.1"/>
    </source>
</evidence>
<keyword evidence="3" id="KW-1185">Reference proteome</keyword>
<dbReference type="Proteomes" id="UP000250272">
    <property type="component" value="Chromosome"/>
</dbReference>
<dbReference type="EMBL" id="CP015101">
    <property type="protein sequence ID" value="ASJ04889.1"/>
    <property type="molecule type" value="Genomic_DNA"/>
</dbReference>
<feature type="transmembrane region" description="Helical" evidence="1">
    <location>
        <begin position="27"/>
        <end position="46"/>
    </location>
</feature>
<keyword evidence="1" id="KW-0472">Membrane</keyword>
<evidence type="ECO:0000256" key="1">
    <source>
        <dbReference type="SAM" id="Phobius"/>
    </source>
</evidence>
<feature type="transmembrane region" description="Helical" evidence="1">
    <location>
        <begin position="112"/>
        <end position="132"/>
    </location>
</feature>
<feature type="transmembrane region" description="Helical" evidence="1">
    <location>
        <begin position="52"/>
        <end position="69"/>
    </location>
</feature>
<accession>A0A2Z2MHA8</accession>
<dbReference type="OrthoDB" id="94882at2157"/>
<reference evidence="2 3" key="1">
    <citation type="submission" date="2016-04" db="EMBL/GenBank/DDBJ databases">
        <title>Complete genome sequence of Thermococcus barossii type strain SHCK-94.</title>
        <authorList>
            <person name="Oger P.M."/>
        </authorList>
    </citation>
    <scope>NUCLEOTIDE SEQUENCE [LARGE SCALE GENOMIC DNA]</scope>
    <source>
        <strain evidence="2 3">SHCK-94</strain>
    </source>
</reference>
<sequence length="171" mass="19279">MLVLGVSVFGIYPFRLFRKGRLSLESLVVYLAFMAWAVTVSIGAILDSGLLIIGSFGMMLLTAGLALAFRKEMLRDSYSVEVSPEEPLRLRWLVTLNSSFWVWLAYRRGSTLAATLNVIITYLAVVATLFLLNHFLGGHFPLKSFAVVYAVIMLFHFRGVYRRLYEKTGVD</sequence>
<dbReference type="KEGG" id="tbs:A3L01_05740"/>
<evidence type="ECO:0000313" key="3">
    <source>
        <dbReference type="Proteomes" id="UP000250272"/>
    </source>
</evidence>
<feature type="transmembrane region" description="Helical" evidence="1">
    <location>
        <begin position="144"/>
        <end position="161"/>
    </location>
</feature>
<organism evidence="2 3">
    <name type="scientific">Thermococcus barossii</name>
    <dbReference type="NCBI Taxonomy" id="54077"/>
    <lineage>
        <taxon>Archaea</taxon>
        <taxon>Methanobacteriati</taxon>
        <taxon>Methanobacteriota</taxon>
        <taxon>Thermococci</taxon>
        <taxon>Thermococcales</taxon>
        <taxon>Thermococcaceae</taxon>
        <taxon>Thermococcus</taxon>
    </lineage>
</organism>
<keyword evidence="1" id="KW-0812">Transmembrane</keyword>
<name>A0A2Z2MHA8_9EURY</name>
<protein>
    <submittedName>
        <fullName evidence="2">Uncharacterized protein</fullName>
    </submittedName>
</protein>
<proteinExistence type="predicted"/>
<dbReference type="AlphaFoldDB" id="A0A2Z2MHA8"/>